<name>A0A2S5A9K0_9FLAO</name>
<dbReference type="AlphaFoldDB" id="A0A2S5A9K0"/>
<evidence type="ECO:0000259" key="1">
    <source>
        <dbReference type="PROSITE" id="PS51352"/>
    </source>
</evidence>
<dbReference type="Proteomes" id="UP000237310">
    <property type="component" value="Unassembled WGS sequence"/>
</dbReference>
<accession>A0A2S5A9K0</accession>
<dbReference type="GO" id="GO:0016491">
    <property type="term" value="F:oxidoreductase activity"/>
    <property type="evidence" value="ECO:0007669"/>
    <property type="project" value="InterPro"/>
</dbReference>
<dbReference type="PANTHER" id="PTHR42852">
    <property type="entry name" value="THIOL:DISULFIDE INTERCHANGE PROTEIN DSBE"/>
    <property type="match status" value="1"/>
</dbReference>
<protein>
    <recommendedName>
        <fullName evidence="1">Thioredoxin domain-containing protein</fullName>
    </recommendedName>
</protein>
<reference evidence="2 3" key="1">
    <citation type="submission" date="2018-01" db="EMBL/GenBank/DDBJ databases">
        <authorList>
            <person name="Gaut B.S."/>
            <person name="Morton B.R."/>
            <person name="Clegg M.T."/>
            <person name="Duvall M.R."/>
        </authorList>
    </citation>
    <scope>NUCLEOTIDE SEQUENCE [LARGE SCALE GENOMIC DNA]</scope>
    <source>
        <strain evidence="2 3">HR-AY</strain>
    </source>
</reference>
<dbReference type="PROSITE" id="PS51352">
    <property type="entry name" value="THIOREDOXIN_2"/>
    <property type="match status" value="1"/>
</dbReference>
<sequence length="365" mass="43250">MKNTLLLLTCLFVINAFSQDKKLWAKSVINQKAPKLVVEKWLTDKPNTKGKFVLIDFWATWCGPCRRAIPELNKFRTEFEKDLIVIGISDETQEKVQSLTNPKIEYFSAIDTERRMYNSLEVQGIPHCILIDTNGIVRWEGYPILTGYELTSEVIEDIIEKYKGNTQNDQISDYSNYTLKELSNLKTVKELEQNYVLVNHYLEQIERGDIDHMALTKIDIGLVNPYWENVPELKIYNDNWKKASSEFGDFIKKNAPEKKELLDQYQKKTIDKEEYFKKHREIMARLQADYPNEFPQLSEKQINSLRTMWKQTGRYMLEDYKKKEKIFPTYWIPEKDLENSKKTKEYKTINQELLLVNNEIIKKKI</sequence>
<gene>
    <name evidence="2" type="ORF">C3L50_11770</name>
</gene>
<proteinExistence type="predicted"/>
<dbReference type="RefSeq" id="WP_103806377.1">
    <property type="nucleotide sequence ID" value="NZ_PQVG01000006.1"/>
</dbReference>
<dbReference type="InterPro" id="IPR000866">
    <property type="entry name" value="AhpC/TSA"/>
</dbReference>
<dbReference type="PANTHER" id="PTHR42852:SF13">
    <property type="entry name" value="PROTEIN DIPZ"/>
    <property type="match status" value="1"/>
</dbReference>
<keyword evidence="3" id="KW-1185">Reference proteome</keyword>
<dbReference type="GO" id="GO:0016209">
    <property type="term" value="F:antioxidant activity"/>
    <property type="evidence" value="ECO:0007669"/>
    <property type="project" value="InterPro"/>
</dbReference>
<dbReference type="Gene3D" id="3.40.30.10">
    <property type="entry name" value="Glutaredoxin"/>
    <property type="match status" value="1"/>
</dbReference>
<dbReference type="InterPro" id="IPR013766">
    <property type="entry name" value="Thioredoxin_domain"/>
</dbReference>
<dbReference type="OrthoDB" id="1069091at2"/>
<dbReference type="CDD" id="cd02966">
    <property type="entry name" value="TlpA_like_family"/>
    <property type="match status" value="1"/>
</dbReference>
<dbReference type="EMBL" id="PQVG01000006">
    <property type="protein sequence ID" value="POY38803.1"/>
    <property type="molecule type" value="Genomic_DNA"/>
</dbReference>
<dbReference type="InterPro" id="IPR036249">
    <property type="entry name" value="Thioredoxin-like_sf"/>
</dbReference>
<feature type="domain" description="Thioredoxin" evidence="1">
    <location>
        <begin position="27"/>
        <end position="164"/>
    </location>
</feature>
<evidence type="ECO:0000313" key="2">
    <source>
        <dbReference type="EMBL" id="POY38803.1"/>
    </source>
</evidence>
<comment type="caution">
    <text evidence="2">The sequence shown here is derived from an EMBL/GenBank/DDBJ whole genome shotgun (WGS) entry which is preliminary data.</text>
</comment>
<dbReference type="Pfam" id="PF00578">
    <property type="entry name" value="AhpC-TSA"/>
    <property type="match status" value="1"/>
</dbReference>
<organism evidence="2 3">
    <name type="scientific">Flavobacterium alvei</name>
    <dbReference type="NCBI Taxonomy" id="2080416"/>
    <lineage>
        <taxon>Bacteria</taxon>
        <taxon>Pseudomonadati</taxon>
        <taxon>Bacteroidota</taxon>
        <taxon>Flavobacteriia</taxon>
        <taxon>Flavobacteriales</taxon>
        <taxon>Flavobacteriaceae</taxon>
        <taxon>Flavobacterium</taxon>
    </lineage>
</organism>
<evidence type="ECO:0000313" key="3">
    <source>
        <dbReference type="Proteomes" id="UP000237310"/>
    </source>
</evidence>
<dbReference type="InterPro" id="IPR050553">
    <property type="entry name" value="Thioredoxin_ResA/DsbE_sf"/>
</dbReference>
<dbReference type="SUPFAM" id="SSF52833">
    <property type="entry name" value="Thioredoxin-like"/>
    <property type="match status" value="1"/>
</dbReference>